<dbReference type="PROSITE" id="PS51450">
    <property type="entry name" value="LRR"/>
    <property type="match status" value="2"/>
</dbReference>
<evidence type="ECO:0000256" key="9">
    <source>
        <dbReference type="SAM" id="Phobius"/>
    </source>
</evidence>
<keyword evidence="6 9" id="KW-1133">Transmembrane helix</keyword>
<dbReference type="GO" id="GO:0016020">
    <property type="term" value="C:membrane"/>
    <property type="evidence" value="ECO:0007669"/>
    <property type="project" value="UniProtKB-SubCell"/>
</dbReference>
<evidence type="ECO:0000256" key="8">
    <source>
        <dbReference type="ARBA" id="ARBA00023170"/>
    </source>
</evidence>
<keyword evidence="8" id="KW-0675">Receptor</keyword>
<dbReference type="Proteomes" id="UP001346149">
    <property type="component" value="Unassembled WGS sequence"/>
</dbReference>
<dbReference type="EMBL" id="JAXQNO010000009">
    <property type="protein sequence ID" value="KAK4791575.1"/>
    <property type="molecule type" value="Genomic_DNA"/>
</dbReference>
<evidence type="ECO:0000256" key="1">
    <source>
        <dbReference type="ARBA" id="ARBA00004167"/>
    </source>
</evidence>
<dbReference type="SUPFAM" id="SSF52058">
    <property type="entry name" value="L domain-like"/>
    <property type="match status" value="1"/>
</dbReference>
<feature type="signal peptide" evidence="10">
    <location>
        <begin position="1"/>
        <end position="22"/>
    </location>
</feature>
<organism evidence="11 12">
    <name type="scientific">Trapa natans</name>
    <name type="common">Water chestnut</name>
    <dbReference type="NCBI Taxonomy" id="22666"/>
    <lineage>
        <taxon>Eukaryota</taxon>
        <taxon>Viridiplantae</taxon>
        <taxon>Streptophyta</taxon>
        <taxon>Embryophyta</taxon>
        <taxon>Tracheophyta</taxon>
        <taxon>Spermatophyta</taxon>
        <taxon>Magnoliopsida</taxon>
        <taxon>eudicotyledons</taxon>
        <taxon>Gunneridae</taxon>
        <taxon>Pentapetalae</taxon>
        <taxon>rosids</taxon>
        <taxon>malvids</taxon>
        <taxon>Myrtales</taxon>
        <taxon>Lythraceae</taxon>
        <taxon>Trapa</taxon>
    </lineage>
</organism>
<reference evidence="11 12" key="1">
    <citation type="journal article" date="2023" name="Hortic Res">
        <title>Pangenome of water caltrop reveals structural variations and asymmetric subgenome divergence after allopolyploidization.</title>
        <authorList>
            <person name="Zhang X."/>
            <person name="Chen Y."/>
            <person name="Wang L."/>
            <person name="Yuan Y."/>
            <person name="Fang M."/>
            <person name="Shi L."/>
            <person name="Lu R."/>
            <person name="Comes H.P."/>
            <person name="Ma Y."/>
            <person name="Chen Y."/>
            <person name="Huang G."/>
            <person name="Zhou Y."/>
            <person name="Zheng Z."/>
            <person name="Qiu Y."/>
        </authorList>
    </citation>
    <scope>NUCLEOTIDE SEQUENCE [LARGE SCALE GENOMIC DNA]</scope>
    <source>
        <strain evidence="11">F231</strain>
    </source>
</reference>
<dbReference type="InterPro" id="IPR003591">
    <property type="entry name" value="Leu-rich_rpt_typical-subtyp"/>
</dbReference>
<feature type="transmembrane region" description="Helical" evidence="9">
    <location>
        <begin position="194"/>
        <end position="217"/>
    </location>
</feature>
<keyword evidence="5" id="KW-0677">Repeat</keyword>
<keyword evidence="2" id="KW-0433">Leucine-rich repeat</keyword>
<evidence type="ECO:0000256" key="6">
    <source>
        <dbReference type="ARBA" id="ARBA00022989"/>
    </source>
</evidence>
<dbReference type="AlphaFoldDB" id="A0AAN7M8F4"/>
<sequence length="226" mass="24742">MMRFISMRQFLILGLLVLILSGMMMNGKQHLELINIGGLVVQGILPTYIYFHLAEIQVLQTGQVREIGIYVMDEMVKLSYLSMESPKQNLSSSNLTGEVARALMDLTELTSLDLSHNQLTGQIPDLFDQMPKLKILNLSGNNLSGSIPQSLKKKQTAGTLLARFDGNPNLCRTDTCSGKVTASTRENGKYSTNLIIAISVSACVVILLGILATLWGIKRGQRQGGT</sequence>
<accession>A0AAN7M8F4</accession>
<keyword evidence="3 9" id="KW-0812">Transmembrane</keyword>
<protein>
    <submittedName>
        <fullName evidence="11">Uncharacterized protein</fullName>
    </submittedName>
</protein>
<evidence type="ECO:0000256" key="4">
    <source>
        <dbReference type="ARBA" id="ARBA00022729"/>
    </source>
</evidence>
<evidence type="ECO:0000256" key="5">
    <source>
        <dbReference type="ARBA" id="ARBA00022737"/>
    </source>
</evidence>
<evidence type="ECO:0000256" key="2">
    <source>
        <dbReference type="ARBA" id="ARBA00022614"/>
    </source>
</evidence>
<dbReference type="Pfam" id="PF13855">
    <property type="entry name" value="LRR_8"/>
    <property type="match status" value="1"/>
</dbReference>
<dbReference type="PANTHER" id="PTHR45631:SF206">
    <property type="entry name" value="PROTEIN KINASE DOMAIN-CONTAINING PROTEIN"/>
    <property type="match status" value="1"/>
</dbReference>
<evidence type="ECO:0000256" key="3">
    <source>
        <dbReference type="ARBA" id="ARBA00022692"/>
    </source>
</evidence>
<feature type="chain" id="PRO_5042871979" evidence="10">
    <location>
        <begin position="23"/>
        <end position="226"/>
    </location>
</feature>
<dbReference type="Gene3D" id="3.80.10.10">
    <property type="entry name" value="Ribonuclease Inhibitor"/>
    <property type="match status" value="1"/>
</dbReference>
<dbReference type="InterPro" id="IPR032675">
    <property type="entry name" value="LRR_dom_sf"/>
</dbReference>
<comment type="caution">
    <text evidence="11">The sequence shown here is derived from an EMBL/GenBank/DDBJ whole genome shotgun (WGS) entry which is preliminary data.</text>
</comment>
<comment type="subcellular location">
    <subcellularLocation>
        <location evidence="1">Membrane</location>
        <topology evidence="1">Single-pass membrane protein</topology>
    </subcellularLocation>
</comment>
<keyword evidence="4 10" id="KW-0732">Signal</keyword>
<evidence type="ECO:0000313" key="11">
    <source>
        <dbReference type="EMBL" id="KAK4791575.1"/>
    </source>
</evidence>
<evidence type="ECO:0000256" key="7">
    <source>
        <dbReference type="ARBA" id="ARBA00023136"/>
    </source>
</evidence>
<dbReference type="SMART" id="SM00369">
    <property type="entry name" value="LRR_TYP"/>
    <property type="match status" value="2"/>
</dbReference>
<dbReference type="InterPro" id="IPR001611">
    <property type="entry name" value="Leu-rich_rpt"/>
</dbReference>
<gene>
    <name evidence="11" type="ORF">SAY86_031988</name>
</gene>
<name>A0AAN7M8F4_TRANT</name>
<dbReference type="FunFam" id="3.80.10.10:FF:000129">
    <property type="entry name" value="Leucine-rich repeat receptor-like kinase"/>
    <property type="match status" value="1"/>
</dbReference>
<evidence type="ECO:0000313" key="12">
    <source>
        <dbReference type="Proteomes" id="UP001346149"/>
    </source>
</evidence>
<dbReference type="PANTHER" id="PTHR45631">
    <property type="entry name" value="OS07G0107800 PROTEIN-RELATED"/>
    <property type="match status" value="1"/>
</dbReference>
<evidence type="ECO:0000256" key="10">
    <source>
        <dbReference type="SAM" id="SignalP"/>
    </source>
</evidence>
<proteinExistence type="predicted"/>
<keyword evidence="7 9" id="KW-0472">Membrane</keyword>
<dbReference type="PRINTS" id="PR00019">
    <property type="entry name" value="LEURICHRPT"/>
</dbReference>
<keyword evidence="12" id="KW-1185">Reference proteome</keyword>